<dbReference type="GO" id="GO:0030289">
    <property type="term" value="C:protein phosphatase 4 complex"/>
    <property type="evidence" value="ECO:0007669"/>
    <property type="project" value="TreeGrafter"/>
</dbReference>
<gene>
    <name evidence="5" type="ORF">DC041_0012139</name>
</gene>
<keyword evidence="6" id="KW-1185">Reference proteome</keyword>
<evidence type="ECO:0000313" key="6">
    <source>
        <dbReference type="Proteomes" id="UP000290809"/>
    </source>
</evidence>
<dbReference type="AlphaFoldDB" id="A0A430Q6S5"/>
<protein>
    <submittedName>
        <fullName evidence="5">Protein phosphatase 4 regulatory subunit 3</fullName>
    </submittedName>
</protein>
<feature type="region of interest" description="Disordered" evidence="3">
    <location>
        <begin position="414"/>
        <end position="442"/>
    </location>
</feature>
<dbReference type="Proteomes" id="UP000290809">
    <property type="component" value="Unassembled WGS sequence"/>
</dbReference>
<dbReference type="InterPro" id="IPR006887">
    <property type="entry name" value="P4R3-like_central_dom"/>
</dbReference>
<feature type="compositionally biased region" description="Basic and acidic residues" evidence="3">
    <location>
        <begin position="323"/>
        <end position="332"/>
    </location>
</feature>
<feature type="compositionally biased region" description="Low complexity" evidence="3">
    <location>
        <begin position="337"/>
        <end position="350"/>
    </location>
</feature>
<dbReference type="STRING" id="6184.A0A430Q6S5"/>
<accession>A0A430Q6S5</accession>
<dbReference type="EMBL" id="QMKO01002481">
    <property type="protein sequence ID" value="RTG83373.1"/>
    <property type="molecule type" value="Genomic_DNA"/>
</dbReference>
<dbReference type="Pfam" id="PF04802">
    <property type="entry name" value="PP4R3"/>
    <property type="match status" value="1"/>
</dbReference>
<evidence type="ECO:0000259" key="4">
    <source>
        <dbReference type="Pfam" id="PF04802"/>
    </source>
</evidence>
<dbReference type="PANTHER" id="PTHR23318">
    <property type="entry name" value="ATP SYNTHASE GAMMA-RELATED"/>
    <property type="match status" value="1"/>
</dbReference>
<feature type="domain" description="Serine/threonine-protein phosphatase 4 regulatory subunit 3-like central" evidence="4">
    <location>
        <begin position="1"/>
        <end position="81"/>
    </location>
</feature>
<dbReference type="GO" id="GO:0006974">
    <property type="term" value="P:DNA damage response"/>
    <property type="evidence" value="ECO:0007669"/>
    <property type="project" value="TreeGrafter"/>
</dbReference>
<comment type="caution">
    <text evidence="5">The sequence shown here is derived from an EMBL/GenBank/DDBJ whole genome shotgun (WGS) entry which is preliminary data.</text>
</comment>
<dbReference type="GO" id="GO:0072542">
    <property type="term" value="F:protein phosphatase activator activity"/>
    <property type="evidence" value="ECO:0007669"/>
    <property type="project" value="TreeGrafter"/>
</dbReference>
<feature type="region of interest" description="Disordered" evidence="3">
    <location>
        <begin position="313"/>
        <end position="350"/>
    </location>
</feature>
<keyword evidence="2" id="KW-0539">Nucleus</keyword>
<name>A0A430Q6S5_SCHBO</name>
<feature type="compositionally biased region" description="Acidic residues" evidence="3">
    <location>
        <begin position="120"/>
        <end position="138"/>
    </location>
</feature>
<evidence type="ECO:0000256" key="1">
    <source>
        <dbReference type="ARBA" id="ARBA00004123"/>
    </source>
</evidence>
<evidence type="ECO:0000313" key="5">
    <source>
        <dbReference type="EMBL" id="RTG83373.1"/>
    </source>
</evidence>
<dbReference type="InterPro" id="IPR051137">
    <property type="entry name" value="PP4R3-like"/>
</dbReference>
<sequence length="442" mass="49242">MKEEFYNRYLIKNNLFKPVLKLFVSNGYRYNLLDSAIIELFDYIRSEEITSLITHIIENYWDILKNINYVQTFTDLKRAYDHSHRSVRTVVGTVTQQATLDVLSLTSTRFQRDARALEMEEEQWFDQDEDEEEEEDGDNLFPQHSPTLLNRTTNASASASEPTVGSGLSNLPSYGLHSVITTSSDLLGIVTSSDTQSSLVSLSSSIAPSNSSLDSCASVLPHPPSFSPKSVMDNLTDNLCIPPRSGSLCDRLRVRPHTVLLNDDNESSAARLNFGRQTPIAIHIKSLCREKIETMSDGFEISGRLNPSLLASDTSLSSARNPNHIDDNEYKENVTGSNSSDAQNSSVSSPIMSDISHKIKRNHIDPPVENEDCNLVQVIEADPLSPIGLVDYSDEESEEEEQIKDKNDHIQFEENQTSNNDVDGSHHNISDVSSSQVVTDVV</sequence>
<proteinExistence type="predicted"/>
<dbReference type="PANTHER" id="PTHR23318:SF0">
    <property type="entry name" value="SERINE_THREONINE-PROTEIN PHOSPHATASE 4 REGULATORY SUBUNIT 3"/>
    <property type="match status" value="1"/>
</dbReference>
<comment type="subcellular location">
    <subcellularLocation>
        <location evidence="1">Nucleus</location>
    </subcellularLocation>
</comment>
<feature type="compositionally biased region" description="Low complexity" evidence="3">
    <location>
        <begin position="430"/>
        <end position="442"/>
    </location>
</feature>
<reference evidence="5 6" key="1">
    <citation type="journal article" date="2019" name="PLoS Pathog.">
        <title>Genome sequence of the bovine parasite Schistosoma bovis Tanzania.</title>
        <authorList>
            <person name="Oey H."/>
            <person name="Zakrzewski M."/>
            <person name="Gobert G."/>
            <person name="Gravermann K."/>
            <person name="Stoye J."/>
            <person name="Jones M."/>
            <person name="Mcmanus D."/>
            <person name="Krause L."/>
        </authorList>
    </citation>
    <scope>NUCLEOTIDE SEQUENCE [LARGE SCALE GENOMIC DNA]</scope>
    <source>
        <strain evidence="5 6">TAN1997</strain>
    </source>
</reference>
<organism evidence="5 6">
    <name type="scientific">Schistosoma bovis</name>
    <name type="common">Blood fluke</name>
    <dbReference type="NCBI Taxonomy" id="6184"/>
    <lineage>
        <taxon>Eukaryota</taxon>
        <taxon>Metazoa</taxon>
        <taxon>Spiralia</taxon>
        <taxon>Lophotrochozoa</taxon>
        <taxon>Platyhelminthes</taxon>
        <taxon>Trematoda</taxon>
        <taxon>Digenea</taxon>
        <taxon>Strigeidida</taxon>
        <taxon>Schistosomatoidea</taxon>
        <taxon>Schistosomatidae</taxon>
        <taxon>Schistosoma</taxon>
    </lineage>
</organism>
<evidence type="ECO:0000256" key="3">
    <source>
        <dbReference type="SAM" id="MobiDB-lite"/>
    </source>
</evidence>
<dbReference type="GO" id="GO:0005654">
    <property type="term" value="C:nucleoplasm"/>
    <property type="evidence" value="ECO:0007669"/>
    <property type="project" value="TreeGrafter"/>
</dbReference>
<evidence type="ECO:0000256" key="2">
    <source>
        <dbReference type="ARBA" id="ARBA00023242"/>
    </source>
</evidence>
<feature type="region of interest" description="Disordered" evidence="3">
    <location>
        <begin position="120"/>
        <end position="148"/>
    </location>
</feature>